<dbReference type="Pfam" id="PF04051">
    <property type="entry name" value="TRAPP"/>
    <property type="match status" value="1"/>
</dbReference>
<keyword evidence="5 7" id="KW-0931">ER-Golgi transport</keyword>
<dbReference type="HOGENOM" id="CLU_073154_2_0_1"/>
<comment type="subunit">
    <text evidence="7">Part of the multisubunit TRAPP (transport protein particle) complex.</text>
</comment>
<dbReference type="EMBL" id="CP000588">
    <property type="protein sequence ID" value="ABO97664.1"/>
    <property type="molecule type" value="Genomic_DNA"/>
</dbReference>
<comment type="subcellular location">
    <subcellularLocation>
        <location evidence="1">Endoplasmic reticulum</location>
    </subcellularLocation>
    <subcellularLocation>
        <location evidence="7">Golgi apparatus</location>
        <location evidence="7">cis-Golgi network</location>
    </subcellularLocation>
</comment>
<dbReference type="eggNOG" id="KOG3315">
    <property type="taxonomic scope" value="Eukaryota"/>
</dbReference>
<dbReference type="Proteomes" id="UP000001568">
    <property type="component" value="Chromosome 8"/>
</dbReference>
<keyword evidence="6 7" id="KW-0333">Golgi apparatus</keyword>
<gene>
    <name evidence="8" type="ORF">OSTLU_42667</name>
</gene>
<dbReference type="AlphaFoldDB" id="A4S1I1"/>
<organism evidence="8 9">
    <name type="scientific">Ostreococcus lucimarinus (strain CCE9901)</name>
    <dbReference type="NCBI Taxonomy" id="436017"/>
    <lineage>
        <taxon>Eukaryota</taxon>
        <taxon>Viridiplantae</taxon>
        <taxon>Chlorophyta</taxon>
        <taxon>Mamiellophyceae</taxon>
        <taxon>Mamiellales</taxon>
        <taxon>Bathycoccaceae</taxon>
        <taxon>Ostreococcus</taxon>
    </lineage>
</organism>
<dbReference type="GO" id="GO:1990071">
    <property type="term" value="C:TRAPPII protein complex"/>
    <property type="evidence" value="ECO:0007669"/>
    <property type="project" value="TreeGrafter"/>
</dbReference>
<reference evidence="8 9" key="1">
    <citation type="journal article" date="2007" name="Proc. Natl. Acad. Sci. U.S.A.">
        <title>The tiny eukaryote Ostreococcus provides genomic insights into the paradox of plankton speciation.</title>
        <authorList>
            <person name="Palenik B."/>
            <person name="Grimwood J."/>
            <person name="Aerts A."/>
            <person name="Rouze P."/>
            <person name="Salamov A."/>
            <person name="Putnam N."/>
            <person name="Dupont C."/>
            <person name="Jorgensen R."/>
            <person name="Derelle E."/>
            <person name="Rombauts S."/>
            <person name="Zhou K."/>
            <person name="Otillar R."/>
            <person name="Merchant S.S."/>
            <person name="Podell S."/>
            <person name="Gaasterland T."/>
            <person name="Napoli C."/>
            <person name="Gendler K."/>
            <person name="Manuell A."/>
            <person name="Tai V."/>
            <person name="Vallon O."/>
            <person name="Piganeau G."/>
            <person name="Jancek S."/>
            <person name="Heijde M."/>
            <person name="Jabbari K."/>
            <person name="Bowler C."/>
            <person name="Lohr M."/>
            <person name="Robbens S."/>
            <person name="Werner G."/>
            <person name="Dubchak I."/>
            <person name="Pazour G.J."/>
            <person name="Ren Q."/>
            <person name="Paulsen I."/>
            <person name="Delwiche C."/>
            <person name="Schmutz J."/>
            <person name="Rokhsar D."/>
            <person name="Van de Peer Y."/>
            <person name="Moreau H."/>
            <person name="Grigoriev I.V."/>
        </authorList>
    </citation>
    <scope>NUCLEOTIDE SEQUENCE [LARGE SCALE GENOMIC DNA]</scope>
    <source>
        <strain evidence="8 9">CCE9901</strain>
    </source>
</reference>
<evidence type="ECO:0000256" key="7">
    <source>
        <dbReference type="PIRNR" id="PIRNR017479"/>
    </source>
</evidence>
<dbReference type="Gene3D" id="3.30.1380.20">
    <property type="entry name" value="Trafficking protein particle complex subunit 3"/>
    <property type="match status" value="1"/>
</dbReference>
<evidence type="ECO:0000256" key="1">
    <source>
        <dbReference type="ARBA" id="ARBA00004240"/>
    </source>
</evidence>
<proteinExistence type="inferred from homology"/>
<dbReference type="OrthoDB" id="10254842at2759"/>
<accession>A4S1I1</accession>
<dbReference type="SUPFAM" id="SSF111126">
    <property type="entry name" value="Ligand-binding domain in the NO signalling and Golgi transport"/>
    <property type="match status" value="1"/>
</dbReference>
<dbReference type="OMA" id="YMVKFDD"/>
<evidence type="ECO:0000256" key="5">
    <source>
        <dbReference type="ARBA" id="ARBA00022892"/>
    </source>
</evidence>
<evidence type="ECO:0000256" key="3">
    <source>
        <dbReference type="ARBA" id="ARBA00022448"/>
    </source>
</evidence>
<dbReference type="PANTHER" id="PTHR20902">
    <property type="entry name" value="41-2 PROTEIN ANTIGEN-RELATED"/>
    <property type="match status" value="1"/>
</dbReference>
<dbReference type="InterPro" id="IPR016696">
    <property type="entry name" value="TRAPP-I_su5"/>
</dbReference>
<dbReference type="PANTHER" id="PTHR20902:SF0">
    <property type="entry name" value="TRAFFICKING PROTEIN PARTICLE COMPLEX SUBUNIT 5"/>
    <property type="match status" value="1"/>
</dbReference>
<dbReference type="InterPro" id="IPR007194">
    <property type="entry name" value="TRAPP_component"/>
</dbReference>
<dbReference type="KEGG" id="olu:OSTLU_42667"/>
<dbReference type="GeneID" id="5003255"/>
<dbReference type="PIRSF" id="PIRSF017479">
    <property type="entry name" value="TRAPP_I_complex_Trs31"/>
    <property type="match status" value="1"/>
</dbReference>
<dbReference type="STRING" id="436017.A4S1I1"/>
<protein>
    <recommendedName>
        <fullName evidence="7">Trafficking protein particle complex subunit</fullName>
    </recommendedName>
</protein>
<dbReference type="RefSeq" id="XP_001419371.1">
    <property type="nucleotide sequence ID" value="XM_001419334.1"/>
</dbReference>
<dbReference type="Gramene" id="ABO97664">
    <property type="protein sequence ID" value="ABO97664"/>
    <property type="gene ID" value="OSTLU_42667"/>
</dbReference>
<dbReference type="CDD" id="cd14943">
    <property type="entry name" value="TRAPPC5_Trs31"/>
    <property type="match status" value="1"/>
</dbReference>
<dbReference type="GO" id="GO:1990072">
    <property type="term" value="C:TRAPPIII protein complex"/>
    <property type="evidence" value="ECO:0007669"/>
    <property type="project" value="TreeGrafter"/>
</dbReference>
<keyword evidence="9" id="KW-1185">Reference proteome</keyword>
<dbReference type="InterPro" id="IPR024096">
    <property type="entry name" value="NO_sig/Golgi_transp_ligand-bd"/>
</dbReference>
<keyword evidence="4 7" id="KW-0256">Endoplasmic reticulum</keyword>
<comment type="similarity">
    <text evidence="2 7">Belongs to the TRAPP small subunits family. BET3 subfamily.</text>
</comment>
<sequence length="190" mass="21380">MNASTTPKTLTRGKRDVALSAYALLFSELVQYHKSRAKDTSELERALEDAGADVGRRMYEAQSFRERGPGKRENRLLPLLQFIQSSFWKNAFGRAADSLEVYDDDEYLLSDRDLLVNRFVSVPKDYGDLNCGAFAAGMVGGILRSAGFPSKVSCYYSEQAPGDASGRRTTNILMKFERETIEREKRLDGR</sequence>
<keyword evidence="3 7" id="KW-0813">Transport</keyword>
<evidence type="ECO:0000256" key="6">
    <source>
        <dbReference type="ARBA" id="ARBA00023034"/>
    </source>
</evidence>
<evidence type="ECO:0000313" key="9">
    <source>
        <dbReference type="Proteomes" id="UP000001568"/>
    </source>
</evidence>
<evidence type="ECO:0000313" key="8">
    <source>
        <dbReference type="EMBL" id="ABO97664.1"/>
    </source>
</evidence>
<evidence type="ECO:0000256" key="2">
    <source>
        <dbReference type="ARBA" id="ARBA00006218"/>
    </source>
</evidence>
<name>A4S1I1_OSTLU</name>
<dbReference type="GO" id="GO:1990070">
    <property type="term" value="C:TRAPPI protein complex"/>
    <property type="evidence" value="ECO:0007669"/>
    <property type="project" value="TreeGrafter"/>
</dbReference>
<dbReference type="GO" id="GO:0005783">
    <property type="term" value="C:endoplasmic reticulum"/>
    <property type="evidence" value="ECO:0007669"/>
    <property type="project" value="UniProtKB-SubCell"/>
</dbReference>
<evidence type="ECO:0000256" key="4">
    <source>
        <dbReference type="ARBA" id="ARBA00022824"/>
    </source>
</evidence>
<dbReference type="GO" id="GO:0006888">
    <property type="term" value="P:endoplasmic reticulum to Golgi vesicle-mediated transport"/>
    <property type="evidence" value="ECO:0007669"/>
    <property type="project" value="TreeGrafter"/>
</dbReference>